<organism evidence="1 2">
    <name type="scientific">Streptomyces caniscabiei</name>
    <dbReference type="NCBI Taxonomy" id="2746961"/>
    <lineage>
        <taxon>Bacteria</taxon>
        <taxon>Bacillati</taxon>
        <taxon>Actinomycetota</taxon>
        <taxon>Actinomycetes</taxon>
        <taxon>Kitasatosporales</taxon>
        <taxon>Streptomycetaceae</taxon>
        <taxon>Streptomyces</taxon>
    </lineage>
</organism>
<proteinExistence type="predicted"/>
<name>A0ABU4MPM1_9ACTN</name>
<sequence>MAGPWRGGLTVRGLGKGGLPVADFLCALCLHHRRVTGRQLVRDFLASDPIGAHRTVCTARKDT</sequence>
<dbReference type="EMBL" id="JARAWJ010000014">
    <property type="protein sequence ID" value="MDX3039399.1"/>
    <property type="molecule type" value="Genomic_DNA"/>
</dbReference>
<dbReference type="Proteomes" id="UP001282474">
    <property type="component" value="Unassembled WGS sequence"/>
</dbReference>
<evidence type="ECO:0000313" key="1">
    <source>
        <dbReference type="EMBL" id="MDX3039399.1"/>
    </source>
</evidence>
<accession>A0ABU4MPM1</accession>
<comment type="caution">
    <text evidence="1">The sequence shown here is derived from an EMBL/GenBank/DDBJ whole genome shotgun (WGS) entry which is preliminary data.</text>
</comment>
<gene>
    <name evidence="1" type="ORF">PV383_19775</name>
</gene>
<dbReference type="RefSeq" id="WP_193382631.1">
    <property type="nucleotide sequence ID" value="NZ_JABXWF010000011.1"/>
</dbReference>
<reference evidence="1 2" key="1">
    <citation type="journal article" date="2023" name="Microb. Genom.">
        <title>Mesoterricola silvestris gen. nov., sp. nov., Mesoterricola sediminis sp. nov., Geothrix oryzae sp. nov., Geothrix edaphica sp. nov., Geothrix rubra sp. nov., and Geothrix limicola sp. nov., six novel members of Acidobacteriota isolated from soils.</title>
        <authorList>
            <person name="Weisberg A.J."/>
            <person name="Pearce E."/>
            <person name="Kramer C.G."/>
            <person name="Chang J.H."/>
            <person name="Clarke C.R."/>
        </authorList>
    </citation>
    <scope>NUCLEOTIDE SEQUENCE [LARGE SCALE GENOMIC DNA]</scope>
    <source>
        <strain evidence="1 2">NE20-4-1</strain>
    </source>
</reference>
<evidence type="ECO:0000313" key="2">
    <source>
        <dbReference type="Proteomes" id="UP001282474"/>
    </source>
</evidence>
<protein>
    <submittedName>
        <fullName evidence="1">Transcription factor WhiB</fullName>
    </submittedName>
</protein>
<keyword evidence="2" id="KW-1185">Reference proteome</keyword>